<evidence type="ECO:0000313" key="2">
    <source>
        <dbReference type="Proteomes" id="UP001057402"/>
    </source>
</evidence>
<accession>A0ACB9QM00</accession>
<name>A0ACB9QM00_9MYRT</name>
<keyword evidence="2" id="KW-1185">Reference proteome</keyword>
<sequence length="143" mass="16234">MRHVPHYRLWHQLIAIPCGRYPIWFQIPGSSFCSSLTMAGRYTTLRTSSPRPWVISRLSQCQSLSRLMPTKGYSDRHGSTEIEAERASSTAEEFERIAEEKLKEAEPEISSQTAGEDHREGDGDPGSGEKRRRMHEEESGNKG</sequence>
<comment type="caution">
    <text evidence="1">The sequence shown here is derived from an EMBL/GenBank/DDBJ whole genome shotgun (WGS) entry which is preliminary data.</text>
</comment>
<proteinExistence type="predicted"/>
<protein>
    <submittedName>
        <fullName evidence="1">Uncharacterized protein</fullName>
    </submittedName>
</protein>
<gene>
    <name evidence="1" type="ORF">MLD38_022082</name>
</gene>
<evidence type="ECO:0000313" key="1">
    <source>
        <dbReference type="EMBL" id="KAI4366169.1"/>
    </source>
</evidence>
<reference evidence="2" key="1">
    <citation type="journal article" date="2023" name="Front. Plant Sci.">
        <title>Chromosomal-level genome assembly of Melastoma candidum provides insights into trichome evolution.</title>
        <authorList>
            <person name="Zhong Y."/>
            <person name="Wu W."/>
            <person name="Sun C."/>
            <person name="Zou P."/>
            <person name="Liu Y."/>
            <person name="Dai S."/>
            <person name="Zhou R."/>
        </authorList>
    </citation>
    <scope>NUCLEOTIDE SEQUENCE [LARGE SCALE GENOMIC DNA]</scope>
</reference>
<organism evidence="1 2">
    <name type="scientific">Melastoma candidum</name>
    <dbReference type="NCBI Taxonomy" id="119954"/>
    <lineage>
        <taxon>Eukaryota</taxon>
        <taxon>Viridiplantae</taxon>
        <taxon>Streptophyta</taxon>
        <taxon>Embryophyta</taxon>
        <taxon>Tracheophyta</taxon>
        <taxon>Spermatophyta</taxon>
        <taxon>Magnoliopsida</taxon>
        <taxon>eudicotyledons</taxon>
        <taxon>Gunneridae</taxon>
        <taxon>Pentapetalae</taxon>
        <taxon>rosids</taxon>
        <taxon>malvids</taxon>
        <taxon>Myrtales</taxon>
        <taxon>Melastomataceae</taxon>
        <taxon>Melastomatoideae</taxon>
        <taxon>Melastomateae</taxon>
        <taxon>Melastoma</taxon>
    </lineage>
</organism>
<dbReference type="EMBL" id="CM042885">
    <property type="protein sequence ID" value="KAI4366169.1"/>
    <property type="molecule type" value="Genomic_DNA"/>
</dbReference>
<dbReference type="Proteomes" id="UP001057402">
    <property type="component" value="Chromosome 6"/>
</dbReference>